<keyword evidence="2" id="KW-0812">Transmembrane</keyword>
<evidence type="ECO:0000313" key="5">
    <source>
        <dbReference type="EMBL" id="RJT82183.1"/>
    </source>
</evidence>
<keyword evidence="3" id="KW-1133">Transmembrane helix</keyword>
<organism evidence="5 6">
    <name type="scientific">Arthrobacter cheniae</name>
    <dbReference type="NCBI Taxonomy" id="1258888"/>
    <lineage>
        <taxon>Bacteria</taxon>
        <taxon>Bacillati</taxon>
        <taxon>Actinomycetota</taxon>
        <taxon>Actinomycetes</taxon>
        <taxon>Micrococcales</taxon>
        <taxon>Micrococcaceae</taxon>
        <taxon>Arthrobacter</taxon>
    </lineage>
</organism>
<evidence type="ECO:0000313" key="6">
    <source>
        <dbReference type="Proteomes" id="UP000272560"/>
    </source>
</evidence>
<dbReference type="RefSeq" id="WP_120148000.1">
    <property type="nucleotide sequence ID" value="NZ_QZVT01000002.1"/>
</dbReference>
<comment type="caution">
    <text evidence="5">The sequence shown here is derived from an EMBL/GenBank/DDBJ whole genome shotgun (WGS) entry which is preliminary data.</text>
</comment>
<reference evidence="5 6" key="1">
    <citation type="submission" date="2018-09" db="EMBL/GenBank/DDBJ databases">
        <title>Novel species of Arthrobacter.</title>
        <authorList>
            <person name="Liu Q."/>
            <person name="Xin Y.-H."/>
        </authorList>
    </citation>
    <scope>NUCLEOTIDE SEQUENCE [LARGE SCALE GENOMIC DNA]</scope>
    <source>
        <strain evidence="5 6">Hz2</strain>
    </source>
</reference>
<dbReference type="Proteomes" id="UP000272560">
    <property type="component" value="Unassembled WGS sequence"/>
</dbReference>
<dbReference type="OrthoDB" id="329282at2"/>
<keyword evidence="6" id="KW-1185">Reference proteome</keyword>
<dbReference type="Pfam" id="PF07681">
    <property type="entry name" value="DoxX"/>
    <property type="match status" value="1"/>
</dbReference>
<evidence type="ECO:0000256" key="1">
    <source>
        <dbReference type="ARBA" id="ARBA00004141"/>
    </source>
</evidence>
<keyword evidence="4" id="KW-0472">Membrane</keyword>
<evidence type="ECO:0000256" key="2">
    <source>
        <dbReference type="ARBA" id="ARBA00022692"/>
    </source>
</evidence>
<comment type="subcellular location">
    <subcellularLocation>
        <location evidence="1">Membrane</location>
        <topology evidence="1">Multi-pass membrane protein</topology>
    </subcellularLocation>
</comment>
<name>A0A3A5M9J2_9MICC</name>
<evidence type="ECO:0000256" key="3">
    <source>
        <dbReference type="ARBA" id="ARBA00022989"/>
    </source>
</evidence>
<evidence type="ECO:0000256" key="4">
    <source>
        <dbReference type="ARBA" id="ARBA00023136"/>
    </source>
</evidence>
<gene>
    <name evidence="5" type="ORF">D6T63_05525</name>
</gene>
<sequence length="182" mass="18763">MTLVRVIARPMIASSFVFSGIDRLRNAGATAPQLKPVLASITKVVPSAAAVTGNEKLVGQVLGATQVGAALLLGIGRFSRVAALLLTVTATVNALVDYRSADSSTPAGKKARRSQLLKNLSLIGAVLLATVDTNGRPGIAWRAEHLAIGAKKNAAGLGKDARKQFKKADQAVRKTAADVVGS</sequence>
<dbReference type="AlphaFoldDB" id="A0A3A5M9J2"/>
<dbReference type="InterPro" id="IPR032808">
    <property type="entry name" value="DoxX"/>
</dbReference>
<dbReference type="EMBL" id="QZVT01000002">
    <property type="protein sequence ID" value="RJT82183.1"/>
    <property type="molecule type" value="Genomic_DNA"/>
</dbReference>
<dbReference type="GO" id="GO:0016020">
    <property type="term" value="C:membrane"/>
    <property type="evidence" value="ECO:0007669"/>
    <property type="project" value="UniProtKB-SubCell"/>
</dbReference>
<protein>
    <submittedName>
        <fullName evidence="5">DoxX family protein</fullName>
    </submittedName>
</protein>
<accession>A0A3A5M9J2</accession>
<proteinExistence type="predicted"/>